<reference evidence="3 4" key="1">
    <citation type="submission" date="2020-07" db="EMBL/GenBank/DDBJ databases">
        <authorList>
            <person name="Feng H."/>
        </authorList>
    </citation>
    <scope>NUCLEOTIDE SEQUENCE [LARGE SCALE GENOMIC DNA]</scope>
    <source>
        <strain evidence="4">s-11</strain>
    </source>
</reference>
<gene>
    <name evidence="3" type="ORF">H1164_07825</name>
</gene>
<dbReference type="InterPro" id="IPR038765">
    <property type="entry name" value="Papain-like_cys_pep_sf"/>
</dbReference>
<evidence type="ECO:0000256" key="1">
    <source>
        <dbReference type="SAM" id="SignalP"/>
    </source>
</evidence>
<dbReference type="SMART" id="SM00460">
    <property type="entry name" value="TGc"/>
    <property type="match status" value="1"/>
</dbReference>
<dbReference type="PANTHER" id="PTHR33490:SF6">
    <property type="entry name" value="SLL1049 PROTEIN"/>
    <property type="match status" value="1"/>
</dbReference>
<feature type="signal peptide" evidence="1">
    <location>
        <begin position="1"/>
        <end position="28"/>
    </location>
</feature>
<feature type="domain" description="Transglutaminase-like" evidence="2">
    <location>
        <begin position="467"/>
        <end position="523"/>
    </location>
</feature>
<keyword evidence="4" id="KW-1185">Reference proteome</keyword>
<proteinExistence type="predicted"/>
<evidence type="ECO:0000259" key="2">
    <source>
        <dbReference type="SMART" id="SM00460"/>
    </source>
</evidence>
<dbReference type="SUPFAM" id="SSF54001">
    <property type="entry name" value="Cysteine proteinases"/>
    <property type="match status" value="1"/>
</dbReference>
<dbReference type="Proteomes" id="UP000530514">
    <property type="component" value="Unassembled WGS sequence"/>
</dbReference>
<dbReference type="Pfam" id="PF01841">
    <property type="entry name" value="Transglut_core"/>
    <property type="match status" value="1"/>
</dbReference>
<accession>A0A7W1XA14</accession>
<organism evidence="3 4">
    <name type="scientific">Thermoactinomyces daqus</name>
    <dbReference type="NCBI Taxonomy" id="1329516"/>
    <lineage>
        <taxon>Bacteria</taxon>
        <taxon>Bacillati</taxon>
        <taxon>Bacillota</taxon>
        <taxon>Bacilli</taxon>
        <taxon>Bacillales</taxon>
        <taxon>Thermoactinomycetaceae</taxon>
        <taxon>Thermoactinomyces</taxon>
    </lineage>
</organism>
<keyword evidence="1" id="KW-0732">Signal</keyword>
<dbReference type="InterPro" id="IPR002931">
    <property type="entry name" value="Transglutaminase-like"/>
</dbReference>
<dbReference type="PANTHER" id="PTHR33490">
    <property type="entry name" value="BLR5614 PROTEIN-RELATED"/>
    <property type="match status" value="1"/>
</dbReference>
<comment type="caution">
    <text evidence="3">The sequence shown here is derived from an EMBL/GenBank/DDBJ whole genome shotgun (WGS) entry which is preliminary data.</text>
</comment>
<evidence type="ECO:0000313" key="3">
    <source>
        <dbReference type="EMBL" id="MBA4542809.1"/>
    </source>
</evidence>
<dbReference type="RefSeq" id="WP_033100172.1">
    <property type="nucleotide sequence ID" value="NZ_JACEIP010000009.1"/>
</dbReference>
<evidence type="ECO:0000313" key="4">
    <source>
        <dbReference type="Proteomes" id="UP000530514"/>
    </source>
</evidence>
<feature type="chain" id="PRO_5038949976" evidence="1">
    <location>
        <begin position="29"/>
        <end position="561"/>
    </location>
</feature>
<dbReference type="OrthoDB" id="9787782at2"/>
<protein>
    <submittedName>
        <fullName evidence="3">Transglutaminase domain-containing protein</fullName>
    </submittedName>
</protein>
<sequence>MSWKWLATGCALLTAFLLGMSSVGDGFAQLPHQPKEGFSFVKWIKQLEESYISQPIVLQPYAKQLKARLDAPKYDRVSANGSLPISGTVEDYGRLASPYVWIHLQYEGHSKGNLPDTMDYYVPIKEGRFKQTVRFFQGKGDYQVSVRLPDLKKENYYYLMTSFTADNQSDEISRDIVYSVTARQAGLSLANPSQGYVQADDEVLVKGSVGSGIQRVLIQLKKGNQVWHKEVSTDRGRFAERVPLLYGQGIHEIQVMVPARNKPDTFIEGATLFAEHTKNVERSPVMFTSLYSKRGIHLLSPEVSGDIADLSFRIAGTIDPSAEDAKQTRYMVVRTQKGEDKATYFIPVHDYRFDGKVWLRFGPGTYKVTLYVPEITQKQRDYFRFFTVAEFDVKSTAKEDLRDLLPSRGIQSDDPTIEWLAQHITEGDQSERSKARDIYLYVAKTMNYDVEKFRKNEFAWDDSALKSLRTDSGVCQDYVFLTIALLRAEDIPSRFVEGMAGGQRHAWVEAKIGGRWVTMDPTWGSGYITPGGQFVKKLDMRYFDPDPTFFAKTHKRTGVVY</sequence>
<dbReference type="EMBL" id="JACEIP010000009">
    <property type="protein sequence ID" value="MBA4542809.1"/>
    <property type="molecule type" value="Genomic_DNA"/>
</dbReference>
<dbReference type="AlphaFoldDB" id="A0A7W1XA14"/>
<dbReference type="Gene3D" id="3.10.620.30">
    <property type="match status" value="1"/>
</dbReference>
<name>A0A7W1XA14_9BACL</name>